<dbReference type="Proteomes" id="UP000236724">
    <property type="component" value="Unassembled WGS sequence"/>
</dbReference>
<dbReference type="GO" id="GO:0009401">
    <property type="term" value="P:phosphoenolpyruvate-dependent sugar phosphotransferase system"/>
    <property type="evidence" value="ECO:0007669"/>
    <property type="project" value="InterPro"/>
</dbReference>
<protein>
    <submittedName>
        <fullName evidence="3">PTS system mannose-specific EIIAB component</fullName>
    </submittedName>
</protein>
<dbReference type="InterPro" id="IPR051471">
    <property type="entry name" value="Bacterial_PTS_sugar_comp"/>
</dbReference>
<accession>A0A1H6FGJ1</accession>
<keyword evidence="4" id="KW-1185">Reference proteome</keyword>
<organism evidence="3 4">
    <name type="scientific">Candidatus Venteria ishoeyi</name>
    <dbReference type="NCBI Taxonomy" id="1899563"/>
    <lineage>
        <taxon>Bacteria</taxon>
        <taxon>Pseudomonadati</taxon>
        <taxon>Pseudomonadota</taxon>
        <taxon>Gammaproteobacteria</taxon>
        <taxon>Thiotrichales</taxon>
        <taxon>Thiotrichaceae</taxon>
        <taxon>Venteria</taxon>
    </lineage>
</organism>
<dbReference type="OrthoDB" id="7065728at2"/>
<dbReference type="GO" id="GO:0016740">
    <property type="term" value="F:transferase activity"/>
    <property type="evidence" value="ECO:0007669"/>
    <property type="project" value="UniProtKB-KW"/>
</dbReference>
<dbReference type="PROSITE" id="PS51096">
    <property type="entry name" value="PTS_EIIA_TYPE_4"/>
    <property type="match status" value="1"/>
</dbReference>
<evidence type="ECO:0000313" key="4">
    <source>
        <dbReference type="Proteomes" id="UP000236724"/>
    </source>
</evidence>
<feature type="domain" description="PTS EIIA type-4" evidence="2">
    <location>
        <begin position="8"/>
        <end position="138"/>
    </location>
</feature>
<dbReference type="AlphaFoldDB" id="A0A1H6FGJ1"/>
<proteinExistence type="predicted"/>
<dbReference type="RefSeq" id="WP_103922010.1">
    <property type="nucleotide sequence ID" value="NZ_FMSV02000549.1"/>
</dbReference>
<dbReference type="Gene3D" id="3.40.50.510">
    <property type="entry name" value="Phosphotransferase system, mannose-type IIA component"/>
    <property type="match status" value="1"/>
</dbReference>
<evidence type="ECO:0000259" key="2">
    <source>
        <dbReference type="PROSITE" id="PS51096"/>
    </source>
</evidence>
<reference evidence="3 4" key="1">
    <citation type="submission" date="2016-10" db="EMBL/GenBank/DDBJ databases">
        <authorList>
            <person name="de Groot N.N."/>
        </authorList>
    </citation>
    <scope>NUCLEOTIDE SEQUENCE [LARGE SCALE GENOMIC DNA]</scope>
    <source>
        <strain evidence="3">MBHS1</strain>
    </source>
</reference>
<dbReference type="InterPro" id="IPR036662">
    <property type="entry name" value="PTS_EIIA_man-typ_sf"/>
</dbReference>
<dbReference type="PANTHER" id="PTHR33799">
    <property type="entry name" value="PTS PERMEASE-RELATED-RELATED"/>
    <property type="match status" value="1"/>
</dbReference>
<dbReference type="InterPro" id="IPR004701">
    <property type="entry name" value="PTS_EIIA_man-typ"/>
</dbReference>
<dbReference type="PANTHER" id="PTHR33799:SF1">
    <property type="entry name" value="PTS SYSTEM MANNOSE-SPECIFIC EIIAB COMPONENT-RELATED"/>
    <property type="match status" value="1"/>
</dbReference>
<sequence>MDNILNSMIGILLVTHGQIGESLLECVREILGPLPISIIALGIEPKEVDTETLCQHIQILGRQVNQGDGVLVLSDLVGATPANTATSACKSMKAYPSHHIAGLNLSMLLRVCSYAMQDSMITLDSLAEIALEGGHRGIIELM</sequence>
<dbReference type="Pfam" id="PF03610">
    <property type="entry name" value="EIIA-man"/>
    <property type="match status" value="1"/>
</dbReference>
<dbReference type="SUPFAM" id="SSF53062">
    <property type="entry name" value="PTS system fructose IIA component-like"/>
    <property type="match status" value="1"/>
</dbReference>
<evidence type="ECO:0000313" key="3">
    <source>
        <dbReference type="EMBL" id="SEH08469.1"/>
    </source>
</evidence>
<name>A0A1H6FGJ1_9GAMM</name>
<dbReference type="EMBL" id="FMSV02000549">
    <property type="protein sequence ID" value="SEH08469.1"/>
    <property type="molecule type" value="Genomic_DNA"/>
</dbReference>
<dbReference type="GO" id="GO:0016020">
    <property type="term" value="C:membrane"/>
    <property type="evidence" value="ECO:0007669"/>
    <property type="project" value="InterPro"/>
</dbReference>
<keyword evidence="1" id="KW-0808">Transferase</keyword>
<evidence type="ECO:0000256" key="1">
    <source>
        <dbReference type="ARBA" id="ARBA00022679"/>
    </source>
</evidence>
<gene>
    <name evidence="3" type="primary">manX</name>
    <name evidence="3" type="ORF">MBHS_04361</name>
</gene>